<dbReference type="STRING" id="196109.A0A136J9X8"/>
<dbReference type="OrthoDB" id="2119228at2759"/>
<protein>
    <submittedName>
        <fullName evidence="2">Uncharacterized protein</fullName>
    </submittedName>
</protein>
<dbReference type="AlphaFoldDB" id="A0A136J9X8"/>
<dbReference type="InParanoid" id="A0A136J9X8"/>
<organism evidence="2 3">
    <name type="scientific">Microdochium bolleyi</name>
    <dbReference type="NCBI Taxonomy" id="196109"/>
    <lineage>
        <taxon>Eukaryota</taxon>
        <taxon>Fungi</taxon>
        <taxon>Dikarya</taxon>
        <taxon>Ascomycota</taxon>
        <taxon>Pezizomycotina</taxon>
        <taxon>Sordariomycetes</taxon>
        <taxon>Xylariomycetidae</taxon>
        <taxon>Xylariales</taxon>
        <taxon>Microdochiaceae</taxon>
        <taxon>Microdochium</taxon>
    </lineage>
</organism>
<evidence type="ECO:0000313" key="2">
    <source>
        <dbReference type="EMBL" id="KXJ93858.1"/>
    </source>
</evidence>
<sequence length="272" mass="29363">MKFTATAATIALLASPLVQALPSNFVQSIAAGALPVRDVAVLAELEASHNETLAELRAGHFTALGEPGSDSDIEKRNPLAMAGYGGMFLITKLGGETVKRIGSNIRKALKFETDEIWFSEKRCRVSFRTQGGGNQGVWSYDKGYGYNSPSGTHEFHAPWVDSAPPVHYYHDTGIGHFSVQFTATDKYAWSGIEGTKKCGFQGLCNPQLVFYRDGYNIAINTWDSQGSKAECYYSNGERCGGLCKSGVKNQFASGGAKWAGDCAIPCYSEGQP</sequence>
<proteinExistence type="predicted"/>
<accession>A0A136J9X8</accession>
<name>A0A136J9X8_9PEZI</name>
<evidence type="ECO:0000313" key="3">
    <source>
        <dbReference type="Proteomes" id="UP000070501"/>
    </source>
</evidence>
<gene>
    <name evidence="2" type="ORF">Micbo1qcDRAFT_201803</name>
</gene>
<feature type="signal peptide" evidence="1">
    <location>
        <begin position="1"/>
        <end position="20"/>
    </location>
</feature>
<reference evidence="3" key="1">
    <citation type="submission" date="2016-02" db="EMBL/GenBank/DDBJ databases">
        <title>Draft genome sequence of Microdochium bolleyi, a fungal endophyte of beachgrass.</title>
        <authorList>
            <consortium name="DOE Joint Genome Institute"/>
            <person name="David A.S."/>
            <person name="May G."/>
            <person name="Haridas S."/>
            <person name="Lim J."/>
            <person name="Wang M."/>
            <person name="Labutti K."/>
            <person name="Lipzen A."/>
            <person name="Barry K."/>
            <person name="Grigoriev I.V."/>
        </authorList>
    </citation>
    <scope>NUCLEOTIDE SEQUENCE [LARGE SCALE GENOMIC DNA]</scope>
    <source>
        <strain evidence="3">J235TASD1</strain>
    </source>
</reference>
<dbReference type="Proteomes" id="UP000070501">
    <property type="component" value="Unassembled WGS sequence"/>
</dbReference>
<keyword evidence="1" id="KW-0732">Signal</keyword>
<evidence type="ECO:0000256" key="1">
    <source>
        <dbReference type="SAM" id="SignalP"/>
    </source>
</evidence>
<feature type="chain" id="PRO_5007293606" evidence="1">
    <location>
        <begin position="21"/>
        <end position="272"/>
    </location>
</feature>
<dbReference type="EMBL" id="KQ964247">
    <property type="protein sequence ID" value="KXJ93858.1"/>
    <property type="molecule type" value="Genomic_DNA"/>
</dbReference>
<keyword evidence="3" id="KW-1185">Reference proteome</keyword>